<dbReference type="EMBL" id="RQTK01000164">
    <property type="protein sequence ID" value="RUS85604.1"/>
    <property type="molecule type" value="Genomic_DNA"/>
</dbReference>
<dbReference type="AlphaFoldDB" id="A0A433TVL5"/>
<evidence type="ECO:0000256" key="5">
    <source>
        <dbReference type="ARBA" id="ARBA00023136"/>
    </source>
</evidence>
<evidence type="ECO:0000256" key="1">
    <source>
        <dbReference type="ARBA" id="ARBA00004141"/>
    </source>
</evidence>
<evidence type="ECO:0000313" key="8">
    <source>
        <dbReference type="EMBL" id="RUS85604.1"/>
    </source>
</evidence>
<protein>
    <recommendedName>
        <fullName evidence="6">Protein YIPF</fullName>
    </recommendedName>
</protein>
<evidence type="ECO:0000256" key="3">
    <source>
        <dbReference type="ARBA" id="ARBA00022692"/>
    </source>
</evidence>
<comment type="caution">
    <text evidence="6">Lacks conserved residue(s) required for the propagation of feature annotation.</text>
</comment>
<dbReference type="GO" id="GO:0005802">
    <property type="term" value="C:trans-Golgi network"/>
    <property type="evidence" value="ECO:0007669"/>
    <property type="project" value="TreeGrafter"/>
</dbReference>
<feature type="transmembrane region" description="Helical" evidence="6">
    <location>
        <begin position="242"/>
        <end position="259"/>
    </location>
</feature>
<feature type="domain" description="Yip1" evidence="7">
    <location>
        <begin position="113"/>
        <end position="257"/>
    </location>
</feature>
<feature type="transmembrane region" description="Helical" evidence="6">
    <location>
        <begin position="209"/>
        <end position="230"/>
    </location>
</feature>
<organism evidence="8 9">
    <name type="scientific">Elysia chlorotica</name>
    <name type="common">Eastern emerald elysia</name>
    <name type="synonym">Sea slug</name>
    <dbReference type="NCBI Taxonomy" id="188477"/>
    <lineage>
        <taxon>Eukaryota</taxon>
        <taxon>Metazoa</taxon>
        <taxon>Spiralia</taxon>
        <taxon>Lophotrochozoa</taxon>
        <taxon>Mollusca</taxon>
        <taxon>Gastropoda</taxon>
        <taxon>Heterobranchia</taxon>
        <taxon>Euthyneura</taxon>
        <taxon>Panpulmonata</taxon>
        <taxon>Sacoglossa</taxon>
        <taxon>Placobranchoidea</taxon>
        <taxon>Plakobranchidae</taxon>
        <taxon>Elysia</taxon>
    </lineage>
</organism>
<feature type="transmembrane region" description="Helical" evidence="6">
    <location>
        <begin position="180"/>
        <end position="203"/>
    </location>
</feature>
<keyword evidence="9" id="KW-1185">Reference proteome</keyword>
<comment type="caution">
    <text evidence="8">The sequence shown here is derived from an EMBL/GenBank/DDBJ whole genome shotgun (WGS) entry which is preliminary data.</text>
</comment>
<evidence type="ECO:0000256" key="4">
    <source>
        <dbReference type="ARBA" id="ARBA00022989"/>
    </source>
</evidence>
<dbReference type="InterPro" id="IPR006977">
    <property type="entry name" value="Yip1_dom"/>
</dbReference>
<keyword evidence="5 6" id="KW-0472">Membrane</keyword>
<dbReference type="Pfam" id="PF04893">
    <property type="entry name" value="Yip1"/>
    <property type="match status" value="1"/>
</dbReference>
<dbReference type="STRING" id="188477.A0A433TVL5"/>
<accession>A0A433TVL5</accession>
<evidence type="ECO:0000256" key="6">
    <source>
        <dbReference type="RuleBase" id="RU361264"/>
    </source>
</evidence>
<dbReference type="GO" id="GO:0006888">
    <property type="term" value="P:endoplasmic reticulum to Golgi vesicle-mediated transport"/>
    <property type="evidence" value="ECO:0007669"/>
    <property type="project" value="InterPro"/>
</dbReference>
<name>A0A433TVL5_ELYCH</name>
<comment type="subcellular location">
    <subcellularLocation>
        <location evidence="6">Golgi apparatus membrane</location>
        <topology evidence="6">Multi-pass membrane protein</topology>
    </subcellularLocation>
    <subcellularLocation>
        <location evidence="1">Membrane</location>
        <topology evidence="1">Multi-pass membrane protein</topology>
    </subcellularLocation>
</comment>
<dbReference type="OrthoDB" id="440385at2759"/>
<dbReference type="PANTHER" id="PTHR21236:SF2">
    <property type="entry name" value="PROTEIN YIPF"/>
    <property type="match status" value="1"/>
</dbReference>
<keyword evidence="4 6" id="KW-1133">Transmembrane helix</keyword>
<dbReference type="InterPro" id="IPR045231">
    <property type="entry name" value="Yip1/4-like"/>
</dbReference>
<evidence type="ECO:0000313" key="9">
    <source>
        <dbReference type="Proteomes" id="UP000271974"/>
    </source>
</evidence>
<sequence length="260" mass="28013">MSGFHQEGEFFQSNYYDNQNYGYDANAQAQFGVEPQFGQFDYSQGYGGSNQGYDQEFMAPDPRAPFTGSIMTPSPMAFEEKAGSGADNYEDEPPLMEELGINFDHIVQKTMAVLNPLKSADHTIMQDTDLAGPLVFCMAFGGSLLLSGKLHFGYIYGIGLVGCLAMYCLLNLMSLSGVSAGIIVSVLGYCLLPMVFLSFSAVLLSLKGVVGIVLVAATVLWCSVSASKLFVSALAMDSQQLLVAYPCTLVYGVFALLTVF</sequence>
<dbReference type="PANTHER" id="PTHR21236">
    <property type="entry name" value="GOLGI MEMBRANE PROTEIN YIP1"/>
    <property type="match status" value="1"/>
</dbReference>
<gene>
    <name evidence="8" type="ORF">EGW08_006616</name>
</gene>
<reference evidence="8 9" key="1">
    <citation type="submission" date="2019-01" db="EMBL/GenBank/DDBJ databases">
        <title>A draft genome assembly of the solar-powered sea slug Elysia chlorotica.</title>
        <authorList>
            <person name="Cai H."/>
            <person name="Li Q."/>
            <person name="Fang X."/>
            <person name="Li J."/>
            <person name="Curtis N.E."/>
            <person name="Altenburger A."/>
            <person name="Shibata T."/>
            <person name="Feng M."/>
            <person name="Maeda T."/>
            <person name="Schwartz J.A."/>
            <person name="Shigenobu S."/>
            <person name="Lundholm N."/>
            <person name="Nishiyama T."/>
            <person name="Yang H."/>
            <person name="Hasebe M."/>
            <person name="Li S."/>
            <person name="Pierce S.K."/>
            <person name="Wang J."/>
        </authorList>
    </citation>
    <scope>NUCLEOTIDE SEQUENCE [LARGE SCALE GENOMIC DNA]</scope>
    <source>
        <strain evidence="8">EC2010</strain>
        <tissue evidence="8">Whole organism of an adult</tissue>
    </source>
</reference>
<feature type="transmembrane region" description="Helical" evidence="6">
    <location>
        <begin position="154"/>
        <end position="173"/>
    </location>
</feature>
<dbReference type="GO" id="GO:0048280">
    <property type="term" value="P:vesicle fusion with Golgi apparatus"/>
    <property type="evidence" value="ECO:0007669"/>
    <property type="project" value="TreeGrafter"/>
</dbReference>
<dbReference type="Proteomes" id="UP000271974">
    <property type="component" value="Unassembled WGS sequence"/>
</dbReference>
<comment type="similarity">
    <text evidence="2 6">Belongs to the YIP1 family.</text>
</comment>
<evidence type="ECO:0000256" key="2">
    <source>
        <dbReference type="ARBA" id="ARBA00010596"/>
    </source>
</evidence>
<dbReference type="GO" id="GO:0000139">
    <property type="term" value="C:Golgi membrane"/>
    <property type="evidence" value="ECO:0007669"/>
    <property type="project" value="UniProtKB-SubCell"/>
</dbReference>
<keyword evidence="3 6" id="KW-0812">Transmembrane</keyword>
<proteinExistence type="inferred from homology"/>
<evidence type="ECO:0000259" key="7">
    <source>
        <dbReference type="Pfam" id="PF04893"/>
    </source>
</evidence>